<gene>
    <name evidence="2" type="ORF">ABWT76_003625</name>
</gene>
<dbReference type="AlphaFoldDB" id="A0AAU8J849"/>
<dbReference type="RefSeq" id="WP_054469708.1">
    <property type="nucleotide sequence ID" value="NZ_CP159837.1"/>
</dbReference>
<proteinExistence type="predicted"/>
<reference evidence="2" key="1">
    <citation type="submission" date="2024-07" db="EMBL/GenBank/DDBJ databases">
        <authorList>
            <person name="Kim Y.J."/>
            <person name="Jeong J.Y."/>
        </authorList>
    </citation>
    <scope>NUCLEOTIDE SEQUENCE</scope>
    <source>
        <strain evidence="2">GIHE-MW2</strain>
    </source>
</reference>
<feature type="region of interest" description="Disordered" evidence="1">
    <location>
        <begin position="28"/>
        <end position="53"/>
    </location>
</feature>
<name>A0AAU8J849_9CYAN</name>
<feature type="compositionally biased region" description="Low complexity" evidence="1">
    <location>
        <begin position="32"/>
        <end position="49"/>
    </location>
</feature>
<dbReference type="EMBL" id="CP159837">
    <property type="protein sequence ID" value="XCM34980.1"/>
    <property type="molecule type" value="Genomic_DNA"/>
</dbReference>
<accession>A0AAU8J849</accession>
<protein>
    <submittedName>
        <fullName evidence="2">Uncharacterized protein</fullName>
    </submittedName>
</protein>
<evidence type="ECO:0000313" key="2">
    <source>
        <dbReference type="EMBL" id="XCM34980.1"/>
    </source>
</evidence>
<evidence type="ECO:0000256" key="1">
    <source>
        <dbReference type="SAM" id="MobiDB-lite"/>
    </source>
</evidence>
<sequence length="83" mass="9064">MNHDPEKRHTSSEDELIDALEKLEATLESSDLPLSPKTPATPAAKVASPPKKPKQEFLLSALEDAAADIDQFMAAKHLDSDRI</sequence>
<organism evidence="2">
    <name type="scientific">Planktothricoides raciborskii GIHE-MW2</name>
    <dbReference type="NCBI Taxonomy" id="2792601"/>
    <lineage>
        <taxon>Bacteria</taxon>
        <taxon>Bacillati</taxon>
        <taxon>Cyanobacteriota</taxon>
        <taxon>Cyanophyceae</taxon>
        <taxon>Oscillatoriophycideae</taxon>
        <taxon>Oscillatoriales</taxon>
        <taxon>Oscillatoriaceae</taxon>
        <taxon>Planktothricoides</taxon>
    </lineage>
</organism>